<reference evidence="4" key="1">
    <citation type="submission" date="2017-01" db="EMBL/GenBank/DDBJ databases">
        <authorList>
            <person name="Varghese N."/>
            <person name="Submissions S."/>
        </authorList>
    </citation>
    <scope>NUCLEOTIDE SEQUENCE [LARGE SCALE GENOMIC DNA]</scope>
    <source>
        <strain evidence="4">3bp</strain>
    </source>
</reference>
<accession>A0A1N6VNG6</accession>
<keyword evidence="2" id="KW-0472">Membrane</keyword>
<dbReference type="AlphaFoldDB" id="A0A1N6VNG6"/>
<evidence type="ECO:0000313" key="4">
    <source>
        <dbReference type="Proteomes" id="UP000186235"/>
    </source>
</evidence>
<protein>
    <recommendedName>
        <fullName evidence="5">Tetratricopeptide repeat-containing protein</fullName>
    </recommendedName>
</protein>
<evidence type="ECO:0000256" key="2">
    <source>
        <dbReference type="SAM" id="Phobius"/>
    </source>
</evidence>
<dbReference type="EMBL" id="FTMI01000008">
    <property type="protein sequence ID" value="SIQ79357.1"/>
    <property type="molecule type" value="Genomic_DNA"/>
</dbReference>
<feature type="transmembrane region" description="Helical" evidence="2">
    <location>
        <begin position="63"/>
        <end position="84"/>
    </location>
</feature>
<keyword evidence="4" id="KW-1185">Reference proteome</keyword>
<feature type="region of interest" description="Disordered" evidence="1">
    <location>
        <begin position="1"/>
        <end position="25"/>
    </location>
</feature>
<dbReference type="Proteomes" id="UP000186235">
    <property type="component" value="Unassembled WGS sequence"/>
</dbReference>
<feature type="compositionally biased region" description="Gly residues" evidence="1">
    <location>
        <begin position="1"/>
        <end position="21"/>
    </location>
</feature>
<feature type="transmembrane region" description="Helical" evidence="2">
    <location>
        <begin position="30"/>
        <end position="51"/>
    </location>
</feature>
<keyword evidence="2" id="KW-0812">Transmembrane</keyword>
<dbReference type="SUPFAM" id="SSF48452">
    <property type="entry name" value="TPR-like"/>
    <property type="match status" value="1"/>
</dbReference>
<evidence type="ECO:0008006" key="5">
    <source>
        <dbReference type="Google" id="ProtNLM"/>
    </source>
</evidence>
<sequence>MSLPGGSTGPDGPGPGDGGSRGRSRAGRPWKAIVGAVLVTVLLALYVWQVAGRSAALIGTGEPVAMAIGAGVLVLPLLVVGLVGREFLLAGTVQRMADDLADRGRLPVDDLPRSPGGRIDRDAADAAFGPYRDAVDADPTSWEAWYHLAFAYDAARDRRRAREALRKAAALYRARRRA</sequence>
<keyword evidence="2" id="KW-1133">Transmembrane helix</keyword>
<gene>
    <name evidence="3" type="ORF">SAMN05518682_3639</name>
</gene>
<evidence type="ECO:0000256" key="1">
    <source>
        <dbReference type="SAM" id="MobiDB-lite"/>
    </source>
</evidence>
<dbReference type="Gene3D" id="1.25.40.10">
    <property type="entry name" value="Tetratricopeptide repeat domain"/>
    <property type="match status" value="1"/>
</dbReference>
<evidence type="ECO:0000313" key="3">
    <source>
        <dbReference type="EMBL" id="SIQ79357.1"/>
    </source>
</evidence>
<proteinExistence type="predicted"/>
<name>A0A1N6VNG6_9MICO</name>
<organism evidence="3 4">
    <name type="scientific">Cellulosimicrobium aquatile</name>
    <dbReference type="NCBI Taxonomy" id="1612203"/>
    <lineage>
        <taxon>Bacteria</taxon>
        <taxon>Bacillati</taxon>
        <taxon>Actinomycetota</taxon>
        <taxon>Actinomycetes</taxon>
        <taxon>Micrococcales</taxon>
        <taxon>Promicromonosporaceae</taxon>
        <taxon>Cellulosimicrobium</taxon>
    </lineage>
</organism>
<dbReference type="InterPro" id="IPR011990">
    <property type="entry name" value="TPR-like_helical_dom_sf"/>
</dbReference>